<sequence length="527" mass="57946">MPDPRNLISNDLWRSAKVFNLFRALMAIALVVVSWWLQSRLFPDVADRLALNWLSASYLMLAAIYALCLRGRWPSFRLLLTVQVAGDIAFIVGVMHVAGGMKTGVGLMLLPYLAGAGLISRGRATLFHAALASIALLLQQGLQFASSDNGSADFFQAAMLSIACFATAWLAHRLARYATESERLAERRGSELANMAQINRLVIQDVSDGVLVLDEAGVVRQFNQQAERLLGFGMIAGKTRLADFNPLLAGALSNWKAGYSLLPVDLEVTRQAVRPRFMPVQVGASASGTVVFLEDIERLRREAQQLKLAALGRLTANIAHEIRNPLSAIGHAAQLLAEEAVDPASLRLTRIMVENSRRLDKIVRAVLDLNRRDRAEPVDLRLHDWLNGFVAEFREVEGIAATIHVECPQGAIARFDEGQLHQVLWNLCRNGWRYSDRQDRALGLAVVRLDDAWALDVHDNGPGIAPDDIAKLFEPFFTTEAKGTGLGLFIAREICAGNDSVLEYVAAPSHAKQTGACFRIIFPARPT</sequence>
<keyword evidence="8" id="KW-1185">Reference proteome</keyword>
<protein>
    <recommendedName>
        <fullName evidence="2">histidine kinase</fullName>
        <ecNumber evidence="2">2.7.13.3</ecNumber>
    </recommendedName>
</protein>
<dbReference type="SUPFAM" id="SSF55785">
    <property type="entry name" value="PYP-like sensor domain (PAS domain)"/>
    <property type="match status" value="1"/>
</dbReference>
<dbReference type="InterPro" id="IPR035965">
    <property type="entry name" value="PAS-like_dom_sf"/>
</dbReference>
<dbReference type="Pfam" id="PF25323">
    <property type="entry name" value="6TM_PilS"/>
    <property type="match status" value="1"/>
</dbReference>
<evidence type="ECO:0000256" key="2">
    <source>
        <dbReference type="ARBA" id="ARBA00012438"/>
    </source>
</evidence>
<accession>A0A516SGK6</accession>
<dbReference type="SUPFAM" id="SSF55874">
    <property type="entry name" value="ATPase domain of HSP90 chaperone/DNA topoisomerase II/histidine kinase"/>
    <property type="match status" value="1"/>
</dbReference>
<dbReference type="KEGG" id="cari:FNU76_13485"/>
<dbReference type="Pfam" id="PF13188">
    <property type="entry name" value="PAS_8"/>
    <property type="match status" value="1"/>
</dbReference>
<keyword evidence="3" id="KW-0597">Phosphoprotein</keyword>
<feature type="domain" description="PAS" evidence="6">
    <location>
        <begin position="200"/>
        <end position="232"/>
    </location>
</feature>
<evidence type="ECO:0000256" key="1">
    <source>
        <dbReference type="ARBA" id="ARBA00000085"/>
    </source>
</evidence>
<feature type="transmembrane region" description="Helical" evidence="4">
    <location>
        <begin position="76"/>
        <end position="97"/>
    </location>
</feature>
<dbReference type="PANTHER" id="PTHR43065:SF52">
    <property type="entry name" value="SENSOR PROTEIN KINASE PILS"/>
    <property type="match status" value="1"/>
</dbReference>
<organism evidence="7 8">
    <name type="scientific">Chitinimonas arctica</name>
    <dbReference type="NCBI Taxonomy" id="2594795"/>
    <lineage>
        <taxon>Bacteria</taxon>
        <taxon>Pseudomonadati</taxon>
        <taxon>Pseudomonadota</taxon>
        <taxon>Betaproteobacteria</taxon>
        <taxon>Neisseriales</taxon>
        <taxon>Chitinibacteraceae</taxon>
        <taxon>Chitinimonas</taxon>
    </lineage>
</organism>
<evidence type="ECO:0000313" key="8">
    <source>
        <dbReference type="Proteomes" id="UP000317550"/>
    </source>
</evidence>
<proteinExistence type="predicted"/>
<evidence type="ECO:0000259" key="5">
    <source>
        <dbReference type="PROSITE" id="PS50109"/>
    </source>
</evidence>
<dbReference type="InterPro" id="IPR005467">
    <property type="entry name" value="His_kinase_dom"/>
</dbReference>
<dbReference type="Gene3D" id="1.10.287.130">
    <property type="match status" value="1"/>
</dbReference>
<dbReference type="InterPro" id="IPR003661">
    <property type="entry name" value="HisK_dim/P_dom"/>
</dbReference>
<dbReference type="Gene3D" id="3.30.565.10">
    <property type="entry name" value="Histidine kinase-like ATPase, C-terminal domain"/>
    <property type="match status" value="1"/>
</dbReference>
<dbReference type="GO" id="GO:0000155">
    <property type="term" value="F:phosphorelay sensor kinase activity"/>
    <property type="evidence" value="ECO:0007669"/>
    <property type="project" value="InterPro"/>
</dbReference>
<name>A0A516SGK6_9NEIS</name>
<comment type="catalytic activity">
    <reaction evidence="1">
        <text>ATP + protein L-histidine = ADP + protein N-phospho-L-histidine.</text>
        <dbReference type="EC" id="2.7.13.3"/>
    </reaction>
</comment>
<feature type="transmembrane region" description="Helical" evidence="4">
    <location>
        <begin position="21"/>
        <end position="38"/>
    </location>
</feature>
<dbReference type="InterPro" id="IPR003594">
    <property type="entry name" value="HATPase_dom"/>
</dbReference>
<evidence type="ECO:0000313" key="7">
    <source>
        <dbReference type="EMBL" id="QDQ27294.1"/>
    </source>
</evidence>
<dbReference type="PROSITE" id="PS50109">
    <property type="entry name" value="HIS_KIN"/>
    <property type="match status" value="1"/>
</dbReference>
<dbReference type="SMART" id="SM00387">
    <property type="entry name" value="HATPase_c"/>
    <property type="match status" value="1"/>
</dbReference>
<dbReference type="Proteomes" id="UP000317550">
    <property type="component" value="Chromosome"/>
</dbReference>
<gene>
    <name evidence="7" type="ORF">FNU76_13485</name>
</gene>
<dbReference type="Pfam" id="PF00512">
    <property type="entry name" value="HisKA"/>
    <property type="match status" value="1"/>
</dbReference>
<dbReference type="EC" id="2.7.13.3" evidence="2"/>
<keyword evidence="4" id="KW-0472">Membrane</keyword>
<dbReference type="InterPro" id="IPR036890">
    <property type="entry name" value="HATPase_C_sf"/>
</dbReference>
<dbReference type="OrthoDB" id="9813151at2"/>
<dbReference type="Pfam" id="PF02518">
    <property type="entry name" value="HATPase_c"/>
    <property type="match status" value="1"/>
</dbReference>
<dbReference type="EMBL" id="CP041730">
    <property type="protein sequence ID" value="QDQ27294.1"/>
    <property type="molecule type" value="Genomic_DNA"/>
</dbReference>
<dbReference type="InterPro" id="IPR036097">
    <property type="entry name" value="HisK_dim/P_sf"/>
</dbReference>
<dbReference type="PANTHER" id="PTHR43065">
    <property type="entry name" value="SENSOR HISTIDINE KINASE"/>
    <property type="match status" value="1"/>
</dbReference>
<dbReference type="AlphaFoldDB" id="A0A516SGK6"/>
<evidence type="ECO:0000256" key="4">
    <source>
        <dbReference type="SAM" id="Phobius"/>
    </source>
</evidence>
<dbReference type="PRINTS" id="PR00344">
    <property type="entry name" value="BCTRLSENSOR"/>
</dbReference>
<dbReference type="CDD" id="cd00082">
    <property type="entry name" value="HisKA"/>
    <property type="match status" value="1"/>
</dbReference>
<keyword evidence="4" id="KW-1133">Transmembrane helix</keyword>
<feature type="transmembrane region" description="Helical" evidence="4">
    <location>
        <begin position="50"/>
        <end position="69"/>
    </location>
</feature>
<dbReference type="InterPro" id="IPR000014">
    <property type="entry name" value="PAS"/>
</dbReference>
<dbReference type="PROSITE" id="PS50112">
    <property type="entry name" value="PAS"/>
    <property type="match status" value="1"/>
</dbReference>
<keyword evidence="4" id="KW-0812">Transmembrane</keyword>
<dbReference type="InterPro" id="IPR004358">
    <property type="entry name" value="Sig_transdc_His_kin-like_C"/>
</dbReference>
<evidence type="ECO:0000259" key="6">
    <source>
        <dbReference type="PROSITE" id="PS50112"/>
    </source>
</evidence>
<dbReference type="Gene3D" id="3.30.450.20">
    <property type="entry name" value="PAS domain"/>
    <property type="match status" value="1"/>
</dbReference>
<feature type="domain" description="Histidine kinase" evidence="5">
    <location>
        <begin position="317"/>
        <end position="526"/>
    </location>
</feature>
<dbReference type="SMART" id="SM00388">
    <property type="entry name" value="HisKA"/>
    <property type="match status" value="1"/>
</dbReference>
<reference evidence="8" key="1">
    <citation type="submission" date="2019-07" db="EMBL/GenBank/DDBJ databases">
        <title>Chitinimonas sp. nov., isolated from Ny-Alesund, arctica soil.</title>
        <authorList>
            <person name="Xu Q."/>
            <person name="Peng F."/>
        </authorList>
    </citation>
    <scope>NUCLEOTIDE SEQUENCE [LARGE SCALE GENOMIC DNA]</scope>
    <source>
        <strain evidence="8">R3-44</strain>
    </source>
</reference>
<evidence type="ECO:0000256" key="3">
    <source>
        <dbReference type="ARBA" id="ARBA00022553"/>
    </source>
</evidence>
<dbReference type="SUPFAM" id="SSF47384">
    <property type="entry name" value="Homodimeric domain of signal transducing histidine kinase"/>
    <property type="match status" value="1"/>
</dbReference>
<dbReference type="RefSeq" id="WP_144278687.1">
    <property type="nucleotide sequence ID" value="NZ_CP041730.1"/>
</dbReference>